<sequence length="63" mass="7619">MGETALLWQAIAGNWEKFSTSNKRTSAKLHCKCFFFKFFLCYYFLHETMKNYEKFSHNCYHSC</sequence>
<dbReference type="AlphaFoldDB" id="A0A1I7X1F7"/>
<evidence type="ECO:0000313" key="1">
    <source>
        <dbReference type="Proteomes" id="UP000095283"/>
    </source>
</evidence>
<accession>A0A1I7X1F7</accession>
<name>A0A1I7X1F7_HETBA</name>
<organism evidence="1 2">
    <name type="scientific">Heterorhabditis bacteriophora</name>
    <name type="common">Entomopathogenic nematode worm</name>
    <dbReference type="NCBI Taxonomy" id="37862"/>
    <lineage>
        <taxon>Eukaryota</taxon>
        <taxon>Metazoa</taxon>
        <taxon>Ecdysozoa</taxon>
        <taxon>Nematoda</taxon>
        <taxon>Chromadorea</taxon>
        <taxon>Rhabditida</taxon>
        <taxon>Rhabditina</taxon>
        <taxon>Rhabditomorpha</taxon>
        <taxon>Strongyloidea</taxon>
        <taxon>Heterorhabditidae</taxon>
        <taxon>Heterorhabditis</taxon>
    </lineage>
</organism>
<dbReference type="WBParaSite" id="Hba_11396">
    <property type="protein sequence ID" value="Hba_11396"/>
    <property type="gene ID" value="Hba_11396"/>
</dbReference>
<reference evidence="2" key="1">
    <citation type="submission" date="2016-11" db="UniProtKB">
        <authorList>
            <consortium name="WormBaseParasite"/>
        </authorList>
    </citation>
    <scope>IDENTIFICATION</scope>
</reference>
<dbReference type="Proteomes" id="UP000095283">
    <property type="component" value="Unplaced"/>
</dbReference>
<proteinExistence type="predicted"/>
<keyword evidence="1" id="KW-1185">Reference proteome</keyword>
<protein>
    <submittedName>
        <fullName evidence="2">Uncharacterized protein</fullName>
    </submittedName>
</protein>
<evidence type="ECO:0000313" key="2">
    <source>
        <dbReference type="WBParaSite" id="Hba_11396"/>
    </source>
</evidence>